<reference evidence="1 2" key="1">
    <citation type="submission" date="2023-07" db="EMBL/GenBank/DDBJ databases">
        <title>Sorghum-associated microbial communities from plants grown in Nebraska, USA.</title>
        <authorList>
            <person name="Schachtman D."/>
        </authorList>
    </citation>
    <scope>NUCLEOTIDE SEQUENCE [LARGE SCALE GENOMIC DNA]</scope>
    <source>
        <strain evidence="1 2">DS1709</strain>
    </source>
</reference>
<proteinExistence type="predicted"/>
<gene>
    <name evidence="1" type="ORF">J2781_000114</name>
</gene>
<keyword evidence="2" id="KW-1185">Reference proteome</keyword>
<dbReference type="RefSeq" id="WP_115981475.1">
    <property type="nucleotide sequence ID" value="NZ_JAVDQS010000001.1"/>
</dbReference>
<organism evidence="1 2">
    <name type="scientific">Chryseobacterium geocarposphaerae</name>
    <dbReference type="NCBI Taxonomy" id="1416776"/>
    <lineage>
        <taxon>Bacteria</taxon>
        <taxon>Pseudomonadati</taxon>
        <taxon>Bacteroidota</taxon>
        <taxon>Flavobacteriia</taxon>
        <taxon>Flavobacteriales</taxon>
        <taxon>Weeksellaceae</taxon>
        <taxon>Chryseobacterium group</taxon>
        <taxon>Chryseobacterium</taxon>
    </lineage>
</organism>
<accession>A0ABU1L919</accession>
<protein>
    <submittedName>
        <fullName evidence="1">Uncharacterized protein</fullName>
    </submittedName>
</protein>
<dbReference type="EMBL" id="JAVDQS010000001">
    <property type="protein sequence ID" value="MDR6403210.1"/>
    <property type="molecule type" value="Genomic_DNA"/>
</dbReference>
<comment type="caution">
    <text evidence="1">The sequence shown here is derived from an EMBL/GenBank/DDBJ whole genome shotgun (WGS) entry which is preliminary data.</text>
</comment>
<evidence type="ECO:0000313" key="2">
    <source>
        <dbReference type="Proteomes" id="UP001184853"/>
    </source>
</evidence>
<evidence type="ECO:0000313" key="1">
    <source>
        <dbReference type="EMBL" id="MDR6403210.1"/>
    </source>
</evidence>
<sequence length="232" mass="26381">MDIDTIYQAVKSWKTLIDSYKNGNTQSGKEIIKYLNQGTHFSVDANEIKEWKNLLGSEATKSIHAYIGIDNESLKIFLIDSKSDAQGNFNYISVKDFTRLPPGDIANTELDSEPPITSESAIYRNFRFNMYCSAWLEAQKSELFQVISIPFDDYERMNLDIDQSCTCFFGLTNELQENTSINDYHIEIITVKDIDINSISQSAENYSTPRPPFTASDPVGNYQLLLKSDAYV</sequence>
<dbReference type="Proteomes" id="UP001184853">
    <property type="component" value="Unassembled WGS sequence"/>
</dbReference>
<name>A0ABU1L919_9FLAO</name>